<dbReference type="Pfam" id="PF02518">
    <property type="entry name" value="HATPase_c"/>
    <property type="match status" value="1"/>
</dbReference>
<dbReference type="SUPFAM" id="SSF55874">
    <property type="entry name" value="ATPase domain of HSP90 chaperone/DNA topoisomerase II/histidine kinase"/>
    <property type="match status" value="1"/>
</dbReference>
<keyword evidence="22" id="KW-1185">Reference proteome</keyword>
<feature type="transmembrane region" description="Helical" evidence="16">
    <location>
        <begin position="223"/>
        <end position="241"/>
    </location>
</feature>
<dbReference type="InterPro" id="IPR004358">
    <property type="entry name" value="Sig_transdc_His_kin-like_C"/>
</dbReference>
<feature type="coiled-coil region" evidence="14">
    <location>
        <begin position="411"/>
        <end position="449"/>
    </location>
</feature>
<dbReference type="SUPFAM" id="SSF47384">
    <property type="entry name" value="Homodimeric domain of signal transducing histidine kinase"/>
    <property type="match status" value="1"/>
</dbReference>
<feature type="transmembrane region" description="Helical" evidence="16">
    <location>
        <begin position="76"/>
        <end position="95"/>
    </location>
</feature>
<dbReference type="SMART" id="SM00448">
    <property type="entry name" value="REC"/>
    <property type="match status" value="1"/>
</dbReference>
<dbReference type="EC" id="2.7.13.3" evidence="3"/>
<dbReference type="STRING" id="765910.MARPU_10095"/>
<feature type="region of interest" description="Disordered" evidence="15">
    <location>
        <begin position="1086"/>
        <end position="1111"/>
    </location>
</feature>
<evidence type="ECO:0000313" key="22">
    <source>
        <dbReference type="Proteomes" id="UP000005275"/>
    </source>
</evidence>
<evidence type="ECO:0000256" key="5">
    <source>
        <dbReference type="ARBA" id="ARBA00022679"/>
    </source>
</evidence>
<evidence type="ECO:0000256" key="8">
    <source>
        <dbReference type="ARBA" id="ARBA00022777"/>
    </source>
</evidence>
<evidence type="ECO:0000256" key="15">
    <source>
        <dbReference type="SAM" id="MobiDB-lite"/>
    </source>
</evidence>
<dbReference type="GO" id="GO:0000155">
    <property type="term" value="F:phosphorelay sensor kinase activity"/>
    <property type="evidence" value="ECO:0007669"/>
    <property type="project" value="InterPro"/>
</dbReference>
<dbReference type="InterPro" id="IPR000700">
    <property type="entry name" value="PAS-assoc_C"/>
</dbReference>
<evidence type="ECO:0000259" key="20">
    <source>
        <dbReference type="PROSITE" id="PS50113"/>
    </source>
</evidence>
<feature type="region of interest" description="Disordered" evidence="15">
    <location>
        <begin position="1"/>
        <end position="31"/>
    </location>
</feature>
<dbReference type="FunFam" id="1.10.287.130:FF:000004">
    <property type="entry name" value="Ethylene receptor 1"/>
    <property type="match status" value="1"/>
</dbReference>
<dbReference type="SMART" id="SM00387">
    <property type="entry name" value="HATPase_c"/>
    <property type="match status" value="1"/>
</dbReference>
<dbReference type="InterPro" id="IPR003594">
    <property type="entry name" value="HATPase_dom"/>
</dbReference>
<feature type="domain" description="Response regulatory" evidence="18">
    <location>
        <begin position="838"/>
        <end position="956"/>
    </location>
</feature>
<dbReference type="Gene3D" id="1.10.287.130">
    <property type="match status" value="1"/>
</dbReference>
<evidence type="ECO:0000259" key="17">
    <source>
        <dbReference type="PROSITE" id="PS50109"/>
    </source>
</evidence>
<dbReference type="CDD" id="cd00130">
    <property type="entry name" value="PAS"/>
    <property type="match status" value="1"/>
</dbReference>
<feature type="transmembrane region" description="Helical" evidence="16">
    <location>
        <begin position="160"/>
        <end position="180"/>
    </location>
</feature>
<dbReference type="EMBL" id="CP007031">
    <property type="protein sequence ID" value="AHF04163.1"/>
    <property type="molecule type" value="Genomic_DNA"/>
</dbReference>
<evidence type="ECO:0000256" key="13">
    <source>
        <dbReference type="PROSITE-ProRule" id="PRU00169"/>
    </source>
</evidence>
<evidence type="ECO:0000259" key="19">
    <source>
        <dbReference type="PROSITE" id="PS50112"/>
    </source>
</evidence>
<feature type="transmembrane region" description="Helical" evidence="16">
    <location>
        <begin position="130"/>
        <end position="148"/>
    </location>
</feature>
<sequence length="1111" mass="118517">MTITSGPTTSTHIGRHTGQTDSGDPFMPRPEPIASPLPGLVARAAALLVVVLGATAVLGWLPHPPGAPALPAPAETMRPGTALGVLLCGLALWAAADGRQRTPSTSAVLVGLVGVLTLLGHALGVEPGAAAPPPDAALALLLCALVVLPPSDAGPPWRQLLAGVCAGALSGLGAFALLSRGLDPAHLRAAHMAPYAACAFLLLGAGGASLLGLRGDAARGRTTVLGAVAPAALTLVLWQTLVARHATAGVDPVATTVLVAGLSMTVVLTRALEQAHAARRLAAERGAEVERHARAEEMLGHFELLARHSRDIILFMRRVDGRLLEVNEAAVKAYGYSRDELLRLTIHDLRASTTHSIIPTQMAKAHARGLLFETAHRRRDGHVFPVEVSSQGAPIGETETLISVIRDITERTRLEAELRAHQTQLEQLVDARTRELTQAKEQAEAATQAKSIFLANMSHEIRTPLNAVLGLAYLLEHQSLPGEARDLAHKIHRSGRSLLAILNDVLDVSRIESGKIEIEQAPFRLTTVLDNLATLMTATTKRTALNLAIVPPSCSEWPLCGDALRLGQVLTNLANNAIKFTDSGSVEVRVDPIETTDTRVWLRFSVKDTGIGIDLATRTRLFQPFGQADVSTTRRFGGSGLGLVISRRLVELMGGRMGLESRPGVGSTFWFELSFSRLAADTLPERAPLRTRLLLIAQPPCVRDGLLATTAALGWTGRATDSAETALHWLRDDPTLQGPETAVLLDWRAPTRRGAATARAIHAALPEARRPLLFALTTHPTEQTRAEPDAELVEAVLVEPLAPSALYDTVARTRARRLGTPDASRDTPTRARRLAGLRLLVVDDSQTNREVAQRILADEGAQISLADEGQQALDRLAAHPEAVDLVLMDVQMPHMDGHEATRRIRRNPTLSQLPVVAITAGTMHTQQHAARTAGMDGFIGKPFDVEEVVAVILRLAPPDAVRRADDDTAHEIDMEPNPADHGPSLPGLTVDSSLAVWKDSDTYRRYLRAFAREHGDTAQRIAEAEPEVARQTAHKLRGIAANLGLAEVAARAAEVEEQDADDHAHTAATAALQSALATALDSIARYAPDPSATPEQPNTIPATTPSSTGMS</sequence>
<keyword evidence="6 16" id="KW-0812">Transmembrane</keyword>
<dbReference type="PROSITE" id="PS50113">
    <property type="entry name" value="PAC"/>
    <property type="match status" value="1"/>
</dbReference>
<keyword evidence="4 13" id="KW-0597">Phosphoprotein</keyword>
<dbReference type="GO" id="GO:0005886">
    <property type="term" value="C:plasma membrane"/>
    <property type="evidence" value="ECO:0007669"/>
    <property type="project" value="UniProtKB-SubCell"/>
</dbReference>
<feature type="modified residue" description="4-aspartylphosphate" evidence="13">
    <location>
        <position position="889"/>
    </location>
</feature>
<dbReference type="SMART" id="SM00388">
    <property type="entry name" value="HisKA"/>
    <property type="match status" value="1"/>
</dbReference>
<evidence type="ECO:0000259" key="18">
    <source>
        <dbReference type="PROSITE" id="PS50110"/>
    </source>
</evidence>
<dbReference type="CDD" id="cd00082">
    <property type="entry name" value="HisKA"/>
    <property type="match status" value="1"/>
</dbReference>
<dbReference type="SUPFAM" id="SSF55785">
    <property type="entry name" value="PYP-like sensor domain (PAS domain)"/>
    <property type="match status" value="1"/>
</dbReference>
<feature type="domain" description="Histidine kinase" evidence="17">
    <location>
        <begin position="456"/>
        <end position="677"/>
    </location>
</feature>
<feature type="transmembrane region" description="Helical" evidence="16">
    <location>
        <begin position="40"/>
        <end position="61"/>
    </location>
</feature>
<dbReference type="Pfam" id="PF13426">
    <property type="entry name" value="PAS_9"/>
    <property type="match status" value="1"/>
</dbReference>
<dbReference type="Pfam" id="PF00072">
    <property type="entry name" value="Response_reg"/>
    <property type="match status" value="1"/>
</dbReference>
<feature type="domain" description="PAS" evidence="19">
    <location>
        <begin position="314"/>
        <end position="342"/>
    </location>
</feature>
<dbReference type="CDD" id="cd16922">
    <property type="entry name" value="HATPase_EvgS-ArcB-TorS-like"/>
    <property type="match status" value="1"/>
</dbReference>
<keyword evidence="5" id="KW-0808">Transferase</keyword>
<comment type="catalytic activity">
    <reaction evidence="1">
        <text>ATP + protein L-histidine = ADP + protein N-phospho-L-histidine.</text>
        <dbReference type="EC" id="2.7.13.3"/>
    </reaction>
</comment>
<keyword evidence="14" id="KW-0175">Coiled coil</keyword>
<evidence type="ECO:0000313" key="21">
    <source>
        <dbReference type="EMBL" id="AHF04163.1"/>
    </source>
</evidence>
<dbReference type="Pfam" id="PF00512">
    <property type="entry name" value="HisKA"/>
    <property type="match status" value="1"/>
</dbReference>
<dbReference type="PROSITE" id="PS50110">
    <property type="entry name" value="RESPONSE_REGULATORY"/>
    <property type="match status" value="1"/>
</dbReference>
<dbReference type="InterPro" id="IPR036097">
    <property type="entry name" value="HisK_dim/P_sf"/>
</dbReference>
<dbReference type="PROSITE" id="PS50112">
    <property type="entry name" value="PAS"/>
    <property type="match status" value="1"/>
</dbReference>
<evidence type="ECO:0000256" key="4">
    <source>
        <dbReference type="ARBA" id="ARBA00022553"/>
    </source>
</evidence>
<feature type="transmembrane region" description="Helical" evidence="16">
    <location>
        <begin position="107"/>
        <end position="124"/>
    </location>
</feature>
<keyword evidence="7" id="KW-0547">Nucleotide-binding</keyword>
<dbReference type="InterPro" id="IPR000014">
    <property type="entry name" value="PAS"/>
</dbReference>
<dbReference type="CDD" id="cd17546">
    <property type="entry name" value="REC_hyHK_CKI1_RcsC-like"/>
    <property type="match status" value="1"/>
</dbReference>
<evidence type="ECO:0000256" key="1">
    <source>
        <dbReference type="ARBA" id="ARBA00000085"/>
    </source>
</evidence>
<keyword evidence="8 21" id="KW-0418">Kinase</keyword>
<dbReference type="InterPro" id="IPR035965">
    <property type="entry name" value="PAS-like_dom_sf"/>
</dbReference>
<evidence type="ECO:0000256" key="12">
    <source>
        <dbReference type="ARBA" id="ARBA00023136"/>
    </source>
</evidence>
<dbReference type="AlphaFoldDB" id="W0E3U0"/>
<comment type="subcellular location">
    <subcellularLocation>
        <location evidence="2">Membrane</location>
    </subcellularLocation>
</comment>
<evidence type="ECO:0000256" key="6">
    <source>
        <dbReference type="ARBA" id="ARBA00022692"/>
    </source>
</evidence>
<dbReference type="SUPFAM" id="SSF52172">
    <property type="entry name" value="CheY-like"/>
    <property type="match status" value="2"/>
</dbReference>
<dbReference type="KEGG" id="mpur:MARPU_10095"/>
<dbReference type="SUPFAM" id="SSF47226">
    <property type="entry name" value="Histidine-containing phosphotransfer domain, HPT domain"/>
    <property type="match status" value="1"/>
</dbReference>
<evidence type="ECO:0000256" key="10">
    <source>
        <dbReference type="ARBA" id="ARBA00022989"/>
    </source>
</evidence>
<dbReference type="HOGENOM" id="CLU_281716_0_0_6"/>
<evidence type="ECO:0000256" key="16">
    <source>
        <dbReference type="SAM" id="Phobius"/>
    </source>
</evidence>
<dbReference type="Proteomes" id="UP000005275">
    <property type="component" value="Chromosome"/>
</dbReference>
<feature type="domain" description="PAC" evidence="20">
    <location>
        <begin position="370"/>
        <end position="420"/>
    </location>
</feature>
<dbReference type="Gene3D" id="3.30.450.20">
    <property type="entry name" value="PAS domain"/>
    <property type="match status" value="1"/>
</dbReference>
<dbReference type="eggNOG" id="COG0642">
    <property type="taxonomic scope" value="Bacteria"/>
</dbReference>
<dbReference type="PANTHER" id="PTHR45339">
    <property type="entry name" value="HYBRID SIGNAL TRANSDUCTION HISTIDINE KINASE J"/>
    <property type="match status" value="1"/>
</dbReference>
<evidence type="ECO:0000256" key="9">
    <source>
        <dbReference type="ARBA" id="ARBA00022840"/>
    </source>
</evidence>
<keyword evidence="12 16" id="KW-0472">Membrane</keyword>
<dbReference type="InterPro" id="IPR001789">
    <property type="entry name" value="Sig_transdc_resp-reg_receiver"/>
</dbReference>
<protein>
    <recommendedName>
        <fullName evidence="3">histidine kinase</fullName>
        <ecNumber evidence="3">2.7.13.3</ecNumber>
    </recommendedName>
</protein>
<feature type="transmembrane region" description="Helical" evidence="16">
    <location>
        <begin position="192"/>
        <end position="211"/>
    </location>
</feature>
<evidence type="ECO:0000256" key="11">
    <source>
        <dbReference type="ARBA" id="ARBA00023012"/>
    </source>
</evidence>
<dbReference type="InterPro" id="IPR003661">
    <property type="entry name" value="HisK_dim/P_dom"/>
</dbReference>
<dbReference type="PRINTS" id="PR00344">
    <property type="entry name" value="BCTRLSENSOR"/>
</dbReference>
<evidence type="ECO:0000256" key="7">
    <source>
        <dbReference type="ARBA" id="ARBA00022741"/>
    </source>
</evidence>
<dbReference type="Gene3D" id="3.40.50.2300">
    <property type="match status" value="2"/>
</dbReference>
<dbReference type="PANTHER" id="PTHR45339:SF5">
    <property type="entry name" value="HISTIDINE KINASE"/>
    <property type="match status" value="1"/>
</dbReference>
<reference evidence="21 22" key="1">
    <citation type="submission" date="2013-12" db="EMBL/GenBank/DDBJ databases">
        <authorList>
            <consortium name="DOE Joint Genome Institute"/>
            <person name="Bryant D.A."/>
            <person name="Huntemann M."/>
            <person name="Han J."/>
            <person name="Chen A."/>
            <person name="Kyrpides N."/>
            <person name="Mavromatis K."/>
            <person name="Markowitz V."/>
            <person name="Palaniappan K."/>
            <person name="Ivanova N."/>
            <person name="Schaumberg A."/>
            <person name="Pati A."/>
            <person name="Liolios K."/>
            <person name="Nordberg H.P."/>
            <person name="Cantor M.N."/>
            <person name="Hua S.X."/>
            <person name="Woyke T."/>
        </authorList>
    </citation>
    <scope>NUCLEOTIDE SEQUENCE [LARGE SCALE GENOMIC DNA]</scope>
    <source>
        <strain evidence="21 22">984</strain>
    </source>
</reference>
<evidence type="ECO:0000256" key="14">
    <source>
        <dbReference type="SAM" id="Coils"/>
    </source>
</evidence>
<feature type="compositionally biased region" description="Polar residues" evidence="15">
    <location>
        <begin position="1"/>
        <end position="22"/>
    </location>
</feature>
<dbReference type="InterPro" id="IPR036890">
    <property type="entry name" value="HATPase_C_sf"/>
</dbReference>
<dbReference type="Gene3D" id="3.30.565.10">
    <property type="entry name" value="Histidine kinase-like ATPase, C-terminal domain"/>
    <property type="match status" value="1"/>
</dbReference>
<evidence type="ECO:0000256" key="3">
    <source>
        <dbReference type="ARBA" id="ARBA00012438"/>
    </source>
</evidence>
<feature type="compositionally biased region" description="Polar residues" evidence="15">
    <location>
        <begin position="1093"/>
        <end position="1111"/>
    </location>
</feature>
<dbReference type="PROSITE" id="PS50109">
    <property type="entry name" value="HIS_KIN"/>
    <property type="match status" value="1"/>
</dbReference>
<proteinExistence type="predicted"/>
<accession>W0E3U0</accession>
<evidence type="ECO:0000256" key="2">
    <source>
        <dbReference type="ARBA" id="ARBA00004370"/>
    </source>
</evidence>
<dbReference type="InterPro" id="IPR036641">
    <property type="entry name" value="HPT_dom_sf"/>
</dbReference>
<keyword evidence="11" id="KW-0902">Two-component regulatory system</keyword>
<gene>
    <name evidence="21" type="ORF">MARPU_10095</name>
</gene>
<dbReference type="NCBIfam" id="TIGR00229">
    <property type="entry name" value="sensory_box"/>
    <property type="match status" value="1"/>
</dbReference>
<organism evidence="21 22">
    <name type="scientific">Marichromatium purpuratum 984</name>
    <dbReference type="NCBI Taxonomy" id="765910"/>
    <lineage>
        <taxon>Bacteria</taxon>
        <taxon>Pseudomonadati</taxon>
        <taxon>Pseudomonadota</taxon>
        <taxon>Gammaproteobacteria</taxon>
        <taxon>Chromatiales</taxon>
        <taxon>Chromatiaceae</taxon>
        <taxon>Marichromatium</taxon>
    </lineage>
</organism>
<keyword evidence="9" id="KW-0067">ATP-binding</keyword>
<keyword evidence="10 16" id="KW-1133">Transmembrane helix</keyword>
<dbReference type="Gene3D" id="1.20.120.160">
    <property type="entry name" value="HPT domain"/>
    <property type="match status" value="1"/>
</dbReference>
<dbReference type="InterPro" id="IPR011006">
    <property type="entry name" value="CheY-like_superfamily"/>
</dbReference>
<dbReference type="FunFam" id="3.30.565.10:FF:000010">
    <property type="entry name" value="Sensor histidine kinase RcsC"/>
    <property type="match status" value="1"/>
</dbReference>
<dbReference type="GO" id="GO:0005524">
    <property type="term" value="F:ATP binding"/>
    <property type="evidence" value="ECO:0007669"/>
    <property type="project" value="UniProtKB-KW"/>
</dbReference>
<dbReference type="InterPro" id="IPR005467">
    <property type="entry name" value="His_kinase_dom"/>
</dbReference>
<name>W0E3U0_MARPU</name>